<name>A0A642VAC5_9ASCO</name>
<accession>A0A642VAC5</accession>
<dbReference type="PIRSF" id="PIRSF000538">
    <property type="entry name" value="GlpK"/>
    <property type="match status" value="1"/>
</dbReference>
<evidence type="ECO:0008006" key="8">
    <source>
        <dbReference type="Google" id="ProtNLM"/>
    </source>
</evidence>
<reference evidence="6" key="1">
    <citation type="journal article" date="2019" name="G3 (Bethesda)">
        <title>Genome Assemblies of Two Rare Opportunistic Yeast Pathogens: Diutina rugosa (syn. Candida rugosa) and Trichomonascus ciferrii (syn. Candida ciferrii).</title>
        <authorList>
            <person name="Mixao V."/>
            <person name="Saus E."/>
            <person name="Hansen A.P."/>
            <person name="Lass-Florl C."/>
            <person name="Gabaldon T."/>
        </authorList>
    </citation>
    <scope>NUCLEOTIDE SEQUENCE</scope>
    <source>
        <strain evidence="6">CBS 4856</strain>
    </source>
</reference>
<feature type="domain" description="Carbohydrate kinase FGGY N-terminal" evidence="4">
    <location>
        <begin position="10"/>
        <end position="280"/>
    </location>
</feature>
<dbReference type="SUPFAM" id="SSF53067">
    <property type="entry name" value="Actin-like ATPase domain"/>
    <property type="match status" value="2"/>
</dbReference>
<dbReference type="OrthoDB" id="203824at2759"/>
<evidence type="ECO:0000259" key="4">
    <source>
        <dbReference type="Pfam" id="PF00370"/>
    </source>
</evidence>
<evidence type="ECO:0000256" key="1">
    <source>
        <dbReference type="ARBA" id="ARBA00009156"/>
    </source>
</evidence>
<dbReference type="NCBIfam" id="TIGR01315">
    <property type="entry name" value="5C_CHO_kinase"/>
    <property type="match status" value="1"/>
</dbReference>
<feature type="domain" description="Carbohydrate kinase FGGY C-terminal" evidence="5">
    <location>
        <begin position="305"/>
        <end position="517"/>
    </location>
</feature>
<dbReference type="VEuPathDB" id="FungiDB:TRICI_001099"/>
<dbReference type="CDD" id="cd07782">
    <property type="entry name" value="ASKHA_NBD_FGGY_D-RBK"/>
    <property type="match status" value="1"/>
</dbReference>
<evidence type="ECO:0000256" key="3">
    <source>
        <dbReference type="ARBA" id="ARBA00022777"/>
    </source>
</evidence>
<protein>
    <recommendedName>
        <fullName evidence="8">Carbohydrate kinase FGGY C-terminal domain-containing protein</fullName>
    </recommendedName>
</protein>
<evidence type="ECO:0000313" key="6">
    <source>
        <dbReference type="EMBL" id="KAA8916743.1"/>
    </source>
</evidence>
<dbReference type="InterPro" id="IPR018484">
    <property type="entry name" value="FGGY_N"/>
</dbReference>
<dbReference type="EMBL" id="SWFS01000083">
    <property type="protein sequence ID" value="KAA8916743.1"/>
    <property type="molecule type" value="Genomic_DNA"/>
</dbReference>
<comment type="similarity">
    <text evidence="1">Belongs to the FGGY kinase family.</text>
</comment>
<dbReference type="Pfam" id="PF00370">
    <property type="entry name" value="FGGY_N"/>
    <property type="match status" value="1"/>
</dbReference>
<dbReference type="Gene3D" id="1.20.58.2240">
    <property type="match status" value="1"/>
</dbReference>
<keyword evidence="7" id="KW-1185">Reference proteome</keyword>
<sequence>MGSFDLKSGYYIGVDVGTGSARACIIDGEGTILAVASKDITKWEPKQDYFNQSSQEIWENICYCTAQVVKDAGVDPKDVLGLGFDATCSLVVLNEKDDTPVAVGPDFDNSYQNIILWMDHRAPKQTKEINKTGHNLLKYVGGQMSIEMEIPKAKWLKENMPAGQFEKCKFYDLADWLTHKATGSEARSFCSTVCKQGYVPVGVDGSMKGWSEEFLNSVGLSELAEDNFRRLGGVVNENGEYHSAGAFLGHLTEASAKELGLSTNTAVGSGVIDAYSGWIGTVAAKTDKIEEKGDVDDPDNVTHRLAAVAGTSTCHLVMSKDPVFVPGVWGPYRDVLVPNRWMAEGGQSTTGQLLHHVITYHPASQQLADEAKKQGISKFEVLNNRLEQLQKEQGAPSIVYLARHLFFYGDLYGNRSPIANPAMRGDIVGQSMDVSLDALAIEYLAAVEFIGQQTRHIVESLNKAGHHISQIYLSGGQCRNPILTKLMANCTGMPIIMPKYIDAAVVQGTAMLGAMAASKDQLTLWEVMCKLSGTGSAVLPDEAGSIDKKLLEAKYQVFLEQTERQQKYRKIVNDALGIED</sequence>
<organism evidence="6 7">
    <name type="scientific">Trichomonascus ciferrii</name>
    <dbReference type="NCBI Taxonomy" id="44093"/>
    <lineage>
        <taxon>Eukaryota</taxon>
        <taxon>Fungi</taxon>
        <taxon>Dikarya</taxon>
        <taxon>Ascomycota</taxon>
        <taxon>Saccharomycotina</taxon>
        <taxon>Dipodascomycetes</taxon>
        <taxon>Dipodascales</taxon>
        <taxon>Trichomonascaceae</taxon>
        <taxon>Trichomonascus</taxon>
        <taxon>Trichomonascus ciferrii complex</taxon>
    </lineage>
</organism>
<keyword evidence="3" id="KW-0418">Kinase</keyword>
<dbReference type="GO" id="GO:0019321">
    <property type="term" value="P:pentose metabolic process"/>
    <property type="evidence" value="ECO:0007669"/>
    <property type="project" value="TreeGrafter"/>
</dbReference>
<evidence type="ECO:0000259" key="5">
    <source>
        <dbReference type="Pfam" id="PF02782"/>
    </source>
</evidence>
<gene>
    <name evidence="6" type="ORF">TRICI_001099</name>
</gene>
<dbReference type="GO" id="GO:0019150">
    <property type="term" value="F:D-ribulokinase activity"/>
    <property type="evidence" value="ECO:0007669"/>
    <property type="project" value="TreeGrafter"/>
</dbReference>
<dbReference type="Pfam" id="PF02782">
    <property type="entry name" value="FGGY_C"/>
    <property type="match status" value="1"/>
</dbReference>
<evidence type="ECO:0000256" key="2">
    <source>
        <dbReference type="ARBA" id="ARBA00022679"/>
    </source>
</evidence>
<dbReference type="PANTHER" id="PTHR43435:SF4">
    <property type="entry name" value="FGGY CARBOHYDRATE KINASE DOMAIN-CONTAINING PROTEIN"/>
    <property type="match status" value="1"/>
</dbReference>
<dbReference type="InterPro" id="IPR018485">
    <property type="entry name" value="FGGY_C"/>
</dbReference>
<dbReference type="AlphaFoldDB" id="A0A642VAC5"/>
<dbReference type="PANTHER" id="PTHR43435">
    <property type="entry name" value="RIBULOKINASE"/>
    <property type="match status" value="1"/>
</dbReference>
<proteinExistence type="inferred from homology"/>
<dbReference type="Proteomes" id="UP000761534">
    <property type="component" value="Unassembled WGS sequence"/>
</dbReference>
<dbReference type="Gene3D" id="3.30.420.40">
    <property type="match status" value="1"/>
</dbReference>
<evidence type="ECO:0000313" key="7">
    <source>
        <dbReference type="Proteomes" id="UP000761534"/>
    </source>
</evidence>
<keyword evidence="2" id="KW-0808">Transferase</keyword>
<dbReference type="InterPro" id="IPR043129">
    <property type="entry name" value="ATPase_NBD"/>
</dbReference>
<dbReference type="InterPro" id="IPR000577">
    <property type="entry name" value="Carb_kinase_FGGY"/>
</dbReference>
<dbReference type="GO" id="GO:0005737">
    <property type="term" value="C:cytoplasm"/>
    <property type="evidence" value="ECO:0007669"/>
    <property type="project" value="TreeGrafter"/>
</dbReference>
<dbReference type="InterPro" id="IPR006003">
    <property type="entry name" value="FGGY_RbtK-like"/>
</dbReference>
<comment type="caution">
    <text evidence="6">The sequence shown here is derived from an EMBL/GenBank/DDBJ whole genome shotgun (WGS) entry which is preliminary data.</text>
</comment>